<reference evidence="1 2" key="1">
    <citation type="journal article" date="2024" name="G3 (Bethesda)">
        <title>Genome assembly of Hibiscus sabdariffa L. provides insights into metabolisms of medicinal natural products.</title>
        <authorList>
            <person name="Kim T."/>
        </authorList>
    </citation>
    <scope>NUCLEOTIDE SEQUENCE [LARGE SCALE GENOMIC DNA]</scope>
    <source>
        <strain evidence="1">TK-2024</strain>
        <tissue evidence="1">Old leaves</tissue>
    </source>
</reference>
<comment type="caution">
    <text evidence="1">The sequence shown here is derived from an EMBL/GenBank/DDBJ whole genome shotgun (WGS) entry which is preliminary data.</text>
</comment>
<keyword evidence="2" id="KW-1185">Reference proteome</keyword>
<evidence type="ECO:0000313" key="1">
    <source>
        <dbReference type="EMBL" id="KAK8575723.1"/>
    </source>
</evidence>
<evidence type="ECO:0000313" key="2">
    <source>
        <dbReference type="Proteomes" id="UP001472677"/>
    </source>
</evidence>
<dbReference type="Proteomes" id="UP001472677">
    <property type="component" value="Unassembled WGS sequence"/>
</dbReference>
<accession>A0ABR2FBM1</accession>
<organism evidence="1 2">
    <name type="scientific">Hibiscus sabdariffa</name>
    <name type="common">roselle</name>
    <dbReference type="NCBI Taxonomy" id="183260"/>
    <lineage>
        <taxon>Eukaryota</taxon>
        <taxon>Viridiplantae</taxon>
        <taxon>Streptophyta</taxon>
        <taxon>Embryophyta</taxon>
        <taxon>Tracheophyta</taxon>
        <taxon>Spermatophyta</taxon>
        <taxon>Magnoliopsida</taxon>
        <taxon>eudicotyledons</taxon>
        <taxon>Gunneridae</taxon>
        <taxon>Pentapetalae</taxon>
        <taxon>rosids</taxon>
        <taxon>malvids</taxon>
        <taxon>Malvales</taxon>
        <taxon>Malvaceae</taxon>
        <taxon>Malvoideae</taxon>
        <taxon>Hibiscus</taxon>
    </lineage>
</organism>
<proteinExistence type="predicted"/>
<dbReference type="EMBL" id="JBBPBM010000007">
    <property type="protein sequence ID" value="KAK8575723.1"/>
    <property type="molecule type" value="Genomic_DNA"/>
</dbReference>
<gene>
    <name evidence="1" type="ORF">V6N12_063388</name>
</gene>
<name>A0ABR2FBM1_9ROSI</name>
<sequence length="86" mass="9748">MAIPTLWRREADPIEPVKVDRMLYKLKGSSGRAKAAFQELRNEHGSLREKLELYFQQLRQANPAETALRPIPGEVTLHARAGGPRN</sequence>
<protein>
    <submittedName>
        <fullName evidence="1">Uncharacterized protein</fullName>
    </submittedName>
</protein>